<evidence type="ECO:0000256" key="1">
    <source>
        <dbReference type="ARBA" id="ARBA00023002"/>
    </source>
</evidence>
<gene>
    <name evidence="3" type="ORF">A3F54_04605</name>
</gene>
<protein>
    <recommendedName>
        <fullName evidence="2">FAD dependent oxidoreductase domain-containing protein</fullName>
    </recommendedName>
</protein>
<dbReference type="Pfam" id="PF01266">
    <property type="entry name" value="DAO"/>
    <property type="match status" value="1"/>
</dbReference>
<dbReference type="PANTHER" id="PTHR13847:SF287">
    <property type="entry name" value="FAD-DEPENDENT OXIDOREDUCTASE DOMAIN-CONTAINING PROTEIN 1"/>
    <property type="match status" value="1"/>
</dbReference>
<evidence type="ECO:0000313" key="3">
    <source>
        <dbReference type="EMBL" id="OGY82956.1"/>
    </source>
</evidence>
<evidence type="ECO:0000313" key="4">
    <source>
        <dbReference type="Proteomes" id="UP000176952"/>
    </source>
</evidence>
<name>A0A1G2B2J2_9BACT</name>
<feature type="domain" description="FAD dependent oxidoreductase" evidence="2">
    <location>
        <begin position="11"/>
        <end position="388"/>
    </location>
</feature>
<keyword evidence="1" id="KW-0560">Oxidoreductase</keyword>
<dbReference type="EMBL" id="MHKD01000024">
    <property type="protein sequence ID" value="OGY82956.1"/>
    <property type="molecule type" value="Genomic_DNA"/>
</dbReference>
<organism evidence="3 4">
    <name type="scientific">Candidatus Kerfeldbacteria bacterium RIFCSPHIGHO2_12_FULL_48_17</name>
    <dbReference type="NCBI Taxonomy" id="1798542"/>
    <lineage>
        <taxon>Bacteria</taxon>
        <taxon>Candidatus Kerfeldiibacteriota</taxon>
    </lineage>
</organism>
<dbReference type="Gene3D" id="3.30.9.10">
    <property type="entry name" value="D-Amino Acid Oxidase, subunit A, domain 2"/>
    <property type="match status" value="1"/>
</dbReference>
<dbReference type="GO" id="GO:0016491">
    <property type="term" value="F:oxidoreductase activity"/>
    <property type="evidence" value="ECO:0007669"/>
    <property type="project" value="UniProtKB-KW"/>
</dbReference>
<evidence type="ECO:0000259" key="2">
    <source>
        <dbReference type="Pfam" id="PF01266"/>
    </source>
</evidence>
<dbReference type="PANTHER" id="PTHR13847">
    <property type="entry name" value="SARCOSINE DEHYDROGENASE-RELATED"/>
    <property type="match status" value="1"/>
</dbReference>
<proteinExistence type="predicted"/>
<reference evidence="3 4" key="1">
    <citation type="journal article" date="2016" name="Nat. Commun.">
        <title>Thousands of microbial genomes shed light on interconnected biogeochemical processes in an aquifer system.</title>
        <authorList>
            <person name="Anantharaman K."/>
            <person name="Brown C.T."/>
            <person name="Hug L.A."/>
            <person name="Sharon I."/>
            <person name="Castelle C.J."/>
            <person name="Probst A.J."/>
            <person name="Thomas B.C."/>
            <person name="Singh A."/>
            <person name="Wilkins M.J."/>
            <person name="Karaoz U."/>
            <person name="Brodie E.L."/>
            <person name="Williams K.H."/>
            <person name="Hubbard S.S."/>
            <person name="Banfield J.F."/>
        </authorList>
    </citation>
    <scope>NUCLEOTIDE SEQUENCE [LARGE SCALE GENOMIC DNA]</scope>
</reference>
<accession>A0A1G2B2J2</accession>
<dbReference type="GO" id="GO:0005737">
    <property type="term" value="C:cytoplasm"/>
    <property type="evidence" value="ECO:0007669"/>
    <property type="project" value="TreeGrafter"/>
</dbReference>
<sequence length="426" mass="47327">MKSKARTPIPRVAVIGAGVTGALIANELSKLREKNSIGEEAPPRYDVTVIEQGAIGNGSSSRSAACIRQQFSTQATVHGMMYSVEYYKNFAKHVGKKPSEANVLVQNGYLFLYRDPQRFQEAATTAVMQQQWGLKDVEVLGPPEIRKKFPFVNTLELTGATWCPSDGFLRPVDIYSEALENAVRNGAKLMRNTQVNGATKRGNLITALKTTRGNVPCDIVVNATNAWAPRVSQMLEGTGLPIMSLKRFLWFLNTNHAPGVMEFPMIVAEGGQYFRPENSHQVMLGHAVDITPEPRFSNEDQDVVPWEYDLENADGLGMQTWMELTSWVPVLEKFGKEKHGTTSGFYGTTPDHNPFIDYDPYVPNLIHACGFSGHGIMHAPFTMKIVCALVEKGTRQWTMELNGKILDISIFAVDRNFDNHAEAMVI</sequence>
<dbReference type="InterPro" id="IPR006076">
    <property type="entry name" value="FAD-dep_OxRdtase"/>
</dbReference>
<dbReference type="InterPro" id="IPR036188">
    <property type="entry name" value="FAD/NAD-bd_sf"/>
</dbReference>
<dbReference type="Gene3D" id="3.50.50.60">
    <property type="entry name" value="FAD/NAD(P)-binding domain"/>
    <property type="match status" value="1"/>
</dbReference>
<dbReference type="Proteomes" id="UP000176952">
    <property type="component" value="Unassembled WGS sequence"/>
</dbReference>
<dbReference type="STRING" id="1798542.A3F54_04605"/>
<dbReference type="AlphaFoldDB" id="A0A1G2B2J2"/>
<dbReference type="SUPFAM" id="SSF51905">
    <property type="entry name" value="FAD/NAD(P)-binding domain"/>
    <property type="match status" value="1"/>
</dbReference>
<comment type="caution">
    <text evidence="3">The sequence shown here is derived from an EMBL/GenBank/DDBJ whole genome shotgun (WGS) entry which is preliminary data.</text>
</comment>